<reference evidence="1" key="1">
    <citation type="journal article" date="2022" name="Int. J. Mol. Sci.">
        <title>Draft Genome of Tanacetum Coccineum: Genomic Comparison of Closely Related Tanacetum-Family Plants.</title>
        <authorList>
            <person name="Yamashiro T."/>
            <person name="Shiraishi A."/>
            <person name="Nakayama K."/>
            <person name="Satake H."/>
        </authorList>
    </citation>
    <scope>NUCLEOTIDE SEQUENCE</scope>
</reference>
<protein>
    <submittedName>
        <fullName evidence="1">Uncharacterized protein</fullName>
    </submittedName>
</protein>
<accession>A0ABQ5E145</accession>
<name>A0ABQ5E145_9ASTR</name>
<sequence>MILNSLQNGPFVWPTVEESSTTRTKKYEEVSVVEKHQANYDLKATNIVLQGLPPDVLPLEWSKFMMDVKLARDLHTINYDQLYSYLEQHERHANETRLMRERYQNPLAFLLQDSLQPTINLELPLIEETKPLFKMEGLLYNKFKGGKDKVMLIEDLDAYDSDCHDVLNAKVVLMANLSNYGYDVIIEAAVQDTNVHAQQDSMILSLIEQMSEQMITHVNNCEKANQEKNNKSLTVELKRYKE</sequence>
<dbReference type="EMBL" id="BQNB010015677">
    <property type="protein sequence ID" value="GJT42804.1"/>
    <property type="molecule type" value="Genomic_DNA"/>
</dbReference>
<comment type="caution">
    <text evidence="1">The sequence shown here is derived from an EMBL/GenBank/DDBJ whole genome shotgun (WGS) entry which is preliminary data.</text>
</comment>
<organism evidence="1 2">
    <name type="scientific">Tanacetum coccineum</name>
    <dbReference type="NCBI Taxonomy" id="301880"/>
    <lineage>
        <taxon>Eukaryota</taxon>
        <taxon>Viridiplantae</taxon>
        <taxon>Streptophyta</taxon>
        <taxon>Embryophyta</taxon>
        <taxon>Tracheophyta</taxon>
        <taxon>Spermatophyta</taxon>
        <taxon>Magnoliopsida</taxon>
        <taxon>eudicotyledons</taxon>
        <taxon>Gunneridae</taxon>
        <taxon>Pentapetalae</taxon>
        <taxon>asterids</taxon>
        <taxon>campanulids</taxon>
        <taxon>Asterales</taxon>
        <taxon>Asteraceae</taxon>
        <taxon>Asteroideae</taxon>
        <taxon>Anthemideae</taxon>
        <taxon>Anthemidinae</taxon>
        <taxon>Tanacetum</taxon>
    </lineage>
</organism>
<dbReference type="Proteomes" id="UP001151760">
    <property type="component" value="Unassembled WGS sequence"/>
</dbReference>
<evidence type="ECO:0000313" key="1">
    <source>
        <dbReference type="EMBL" id="GJT42804.1"/>
    </source>
</evidence>
<keyword evidence="2" id="KW-1185">Reference proteome</keyword>
<gene>
    <name evidence="1" type="ORF">Tco_0951519</name>
</gene>
<evidence type="ECO:0000313" key="2">
    <source>
        <dbReference type="Proteomes" id="UP001151760"/>
    </source>
</evidence>
<reference evidence="1" key="2">
    <citation type="submission" date="2022-01" db="EMBL/GenBank/DDBJ databases">
        <authorList>
            <person name="Yamashiro T."/>
            <person name="Shiraishi A."/>
            <person name="Satake H."/>
            <person name="Nakayama K."/>
        </authorList>
    </citation>
    <scope>NUCLEOTIDE SEQUENCE</scope>
</reference>
<proteinExistence type="predicted"/>